<evidence type="ECO:0000256" key="10">
    <source>
        <dbReference type="ARBA" id="ARBA00025174"/>
    </source>
</evidence>
<dbReference type="EC" id="2.4.1.1" evidence="12"/>
<evidence type="ECO:0000313" key="13">
    <source>
        <dbReference type="EMBL" id="RHF71775.1"/>
    </source>
</evidence>
<gene>
    <name evidence="13" type="ORF">DW663_07760</name>
</gene>
<evidence type="ECO:0000256" key="12">
    <source>
        <dbReference type="RuleBase" id="RU000587"/>
    </source>
</evidence>
<dbReference type="GO" id="GO:0005737">
    <property type="term" value="C:cytoplasm"/>
    <property type="evidence" value="ECO:0007669"/>
    <property type="project" value="TreeGrafter"/>
</dbReference>
<dbReference type="PANTHER" id="PTHR11468:SF3">
    <property type="entry name" value="GLYCOGEN PHOSPHORYLASE, LIVER FORM"/>
    <property type="match status" value="1"/>
</dbReference>
<dbReference type="PANTHER" id="PTHR11468">
    <property type="entry name" value="GLYCOGEN PHOSPHORYLASE"/>
    <property type="match status" value="1"/>
</dbReference>
<evidence type="ECO:0000256" key="11">
    <source>
        <dbReference type="PIRSR" id="PIRSR000460-1"/>
    </source>
</evidence>
<reference evidence="13 14" key="1">
    <citation type="submission" date="2018-08" db="EMBL/GenBank/DDBJ databases">
        <title>A genome reference for cultivated species of the human gut microbiota.</title>
        <authorList>
            <person name="Zou Y."/>
            <person name="Xue W."/>
            <person name="Luo G."/>
        </authorList>
    </citation>
    <scope>NUCLEOTIDE SEQUENCE [LARGE SCALE GENOMIC DNA]</scope>
    <source>
        <strain evidence="13 14">AM25-1</strain>
    </source>
</reference>
<dbReference type="GO" id="GO:0005980">
    <property type="term" value="P:glycogen catabolic process"/>
    <property type="evidence" value="ECO:0007669"/>
    <property type="project" value="TreeGrafter"/>
</dbReference>
<dbReference type="GO" id="GO:0030170">
    <property type="term" value="F:pyridoxal phosphate binding"/>
    <property type="evidence" value="ECO:0007669"/>
    <property type="project" value="InterPro"/>
</dbReference>
<dbReference type="RefSeq" id="WP_117709119.1">
    <property type="nucleotide sequence ID" value="NZ_CAEUHP010000001.1"/>
</dbReference>
<comment type="cofactor">
    <cofactor evidence="2 12">
        <name>pyridoxal 5'-phosphate</name>
        <dbReference type="ChEBI" id="CHEBI:597326"/>
    </cofactor>
</comment>
<evidence type="ECO:0000256" key="4">
    <source>
        <dbReference type="ARBA" id="ARBA00022553"/>
    </source>
</evidence>
<dbReference type="NCBIfam" id="TIGR02093">
    <property type="entry name" value="P_ylase"/>
    <property type="match status" value="1"/>
</dbReference>
<dbReference type="Pfam" id="PF00343">
    <property type="entry name" value="Phosphorylase"/>
    <property type="match status" value="1"/>
</dbReference>
<feature type="modified residue" description="N6-(pyridoxal phosphate)lysine" evidence="11">
    <location>
        <position position="635"/>
    </location>
</feature>
<evidence type="ECO:0000256" key="7">
    <source>
        <dbReference type="ARBA" id="ARBA00022679"/>
    </source>
</evidence>
<organism evidence="13 14">
    <name type="scientific">Fusobacterium mortiferum</name>
    <dbReference type="NCBI Taxonomy" id="850"/>
    <lineage>
        <taxon>Bacteria</taxon>
        <taxon>Fusobacteriati</taxon>
        <taxon>Fusobacteriota</taxon>
        <taxon>Fusobacteriia</taxon>
        <taxon>Fusobacteriales</taxon>
        <taxon>Fusobacteriaceae</taxon>
        <taxon>Fusobacterium</taxon>
    </lineage>
</organism>
<dbReference type="GO" id="GO:0008184">
    <property type="term" value="F:glycogen phosphorylase activity"/>
    <property type="evidence" value="ECO:0007669"/>
    <property type="project" value="InterPro"/>
</dbReference>
<proteinExistence type="inferred from homology"/>
<dbReference type="FunFam" id="3.40.50.2000:FF:000005">
    <property type="entry name" value="Alpha-1,4 glucan phosphorylase"/>
    <property type="match status" value="1"/>
</dbReference>
<evidence type="ECO:0000313" key="14">
    <source>
        <dbReference type="Proteomes" id="UP000284676"/>
    </source>
</evidence>
<keyword evidence="9 12" id="KW-0119">Carbohydrate metabolism</keyword>
<dbReference type="PROSITE" id="PS00102">
    <property type="entry name" value="PHOSPHORYLASE"/>
    <property type="match status" value="1"/>
</dbReference>
<dbReference type="Gene3D" id="3.40.50.2000">
    <property type="entry name" value="Glycogen Phosphorylase B"/>
    <property type="match status" value="2"/>
</dbReference>
<evidence type="ECO:0000256" key="3">
    <source>
        <dbReference type="ARBA" id="ARBA00006047"/>
    </source>
</evidence>
<evidence type="ECO:0000256" key="2">
    <source>
        <dbReference type="ARBA" id="ARBA00001933"/>
    </source>
</evidence>
<keyword evidence="8 11" id="KW-0663">Pyridoxal phosphate</keyword>
<protein>
    <recommendedName>
        <fullName evidence="12">Alpha-1,4 glucan phosphorylase</fullName>
        <ecNumber evidence="12">2.4.1.1</ecNumber>
    </recommendedName>
</protein>
<dbReference type="CDD" id="cd04300">
    <property type="entry name" value="GT35_Glycogen_Phosphorylase"/>
    <property type="match status" value="1"/>
</dbReference>
<keyword evidence="6 12" id="KW-0328">Glycosyltransferase</keyword>
<dbReference type="PIRSF" id="PIRSF000460">
    <property type="entry name" value="Pprylas_GlgP"/>
    <property type="match status" value="1"/>
</dbReference>
<dbReference type="InterPro" id="IPR000811">
    <property type="entry name" value="Glyco_trans_35"/>
</dbReference>
<dbReference type="AlphaFoldDB" id="A0A414PT79"/>
<comment type="catalytic activity">
    <reaction evidence="1 12">
        <text>[(1-&gt;4)-alpha-D-glucosyl](n) + phosphate = [(1-&gt;4)-alpha-D-glucosyl](n-1) + alpha-D-glucose 1-phosphate</text>
        <dbReference type="Rhea" id="RHEA:41732"/>
        <dbReference type="Rhea" id="RHEA-COMP:9584"/>
        <dbReference type="Rhea" id="RHEA-COMP:9586"/>
        <dbReference type="ChEBI" id="CHEBI:15444"/>
        <dbReference type="ChEBI" id="CHEBI:43474"/>
        <dbReference type="ChEBI" id="CHEBI:58601"/>
        <dbReference type="EC" id="2.4.1.1"/>
    </reaction>
</comment>
<evidence type="ECO:0000256" key="1">
    <source>
        <dbReference type="ARBA" id="ARBA00001275"/>
    </source>
</evidence>
<keyword evidence="5" id="KW-0321">Glycogen metabolism</keyword>
<evidence type="ECO:0000256" key="5">
    <source>
        <dbReference type="ARBA" id="ARBA00022600"/>
    </source>
</evidence>
<comment type="similarity">
    <text evidence="3 12">Belongs to the glycogen phosphorylase family.</text>
</comment>
<keyword evidence="4" id="KW-0597">Phosphoprotein</keyword>
<sequence length="793" mass="91088">MRVEKEVLRKQIERNLKVSFGKELGEAKDFEIYRALGQAVMENIADNWYDTGKLYEKQKQAFYLSAEFLMGRALGNNLINLGMLKEVQELFDELGIDYNKVEDAEEDSALGNGGLGRLAACFLDSLATLNLPGKGYGIRYRNGIFNQEFRDGYQIEKPETWLKYGDVWSVMRPDDEVIVTFGDGSVRAVPYDMPIIGYGTNNINTLRLWEAHSLVDLDLGKFNQQDYLHATQQKTLAEDISRVLYPNDSTDEGKKLRLKQQYFFVSASLQDIVKRYKKVHGNDFDKFAEFTAIQLNDTHPVIAIPELMRIFIDIEGISWEKAWSIVEKTFAYTNHTILAEALEKWWVGLYEQVVPRVYQITQGIDNQLRELLEQKFPGDKARQDRMRIINGNMIHMAWLAIYGSHKVNGVAALHTEILKNKELKDWYELYPEKFLNKTNGITQRRWLLQSNPQLASLITELIGDAWITDLSELKKLEAYLDDEKVLKRILDIKHEKKVELAEFLKRTQGIEINPDSIFDVQIKRLHEYKRQLLNIFQIIGLYNKLKLNPSMNFTPVTYIFGAKAAPGYFVAKGIIRLINEVAQMINKDPDVNSKLKVVFVENYRVSVAQKLFPAADISEQISTAGKEASGTGNMKFMLNGALTLGTMDGANVEIVEEAGKENNYIFGLTVKEVEEMRANGYDPHVPYNCVEGLKKIVDSLVDGTFSDLGNGVYGTIHRSLMENAPWHQADQYFVLEDYEAYRRTQQLINKEYTFRMDWARKQLKNIANAGKFSSDRTIKEYAEEIWNITPVKL</sequence>
<evidence type="ECO:0000256" key="8">
    <source>
        <dbReference type="ARBA" id="ARBA00022898"/>
    </source>
</evidence>
<name>A0A414PT79_FUSMR</name>
<evidence type="ECO:0000256" key="6">
    <source>
        <dbReference type="ARBA" id="ARBA00022676"/>
    </source>
</evidence>
<dbReference type="InterPro" id="IPR035090">
    <property type="entry name" value="Pyridoxal_P_attach_site"/>
</dbReference>
<dbReference type="Proteomes" id="UP000284676">
    <property type="component" value="Unassembled WGS sequence"/>
</dbReference>
<dbReference type="FunFam" id="3.40.50.2000:FF:000153">
    <property type="entry name" value="Alpha-1,4 glucan phosphorylase"/>
    <property type="match status" value="1"/>
</dbReference>
<dbReference type="InterPro" id="IPR011833">
    <property type="entry name" value="Glycg_phsphrylas"/>
</dbReference>
<dbReference type="EMBL" id="QRHL01000012">
    <property type="protein sequence ID" value="RHF71775.1"/>
    <property type="molecule type" value="Genomic_DNA"/>
</dbReference>
<accession>A0A414PT79</accession>
<dbReference type="SUPFAM" id="SSF53756">
    <property type="entry name" value="UDP-Glycosyltransferase/glycogen phosphorylase"/>
    <property type="match status" value="1"/>
</dbReference>
<keyword evidence="7 12" id="KW-0808">Transferase</keyword>
<comment type="caution">
    <text evidence="13">The sequence shown here is derived from an EMBL/GenBank/DDBJ whole genome shotgun (WGS) entry which is preliminary data.</text>
</comment>
<evidence type="ECO:0000256" key="9">
    <source>
        <dbReference type="ARBA" id="ARBA00023277"/>
    </source>
</evidence>
<comment type="function">
    <text evidence="10">Phosphorylase is an important allosteric enzyme in carbohydrate metabolism. Enzymes from different sources differ in their regulatory mechanisms and in their natural substrates. However, all known phosphorylases share catalytic and structural properties.</text>
</comment>
<comment type="function">
    <text evidence="12">Allosteric enzyme that catalyzes the rate-limiting step in glycogen catabolism, the phosphorolytic cleavage of glycogen to produce glucose-1-phosphate, and plays a central role in maintaining cellular and organismal glucose homeostasis.</text>
</comment>